<reference evidence="3" key="1">
    <citation type="submission" date="2020-06" db="EMBL/GenBank/DDBJ databases">
        <title>A chromosome-scale genome assembly of Talaromyces rugulosus W13939.</title>
        <authorList>
            <person name="Wang B."/>
            <person name="Guo L."/>
            <person name="Ye K."/>
            <person name="Wang L."/>
        </authorList>
    </citation>
    <scope>NUCLEOTIDE SEQUENCE [LARGE SCALE GENOMIC DNA]</scope>
    <source>
        <strain evidence="3">W13939</strain>
    </source>
</reference>
<dbReference type="Proteomes" id="UP000509510">
    <property type="component" value="Chromosome III"/>
</dbReference>
<feature type="region of interest" description="Disordered" evidence="1">
    <location>
        <begin position="1"/>
        <end position="53"/>
    </location>
</feature>
<evidence type="ECO:0000313" key="2">
    <source>
        <dbReference type="EMBL" id="QKX58984.1"/>
    </source>
</evidence>
<name>A0A7H8QXX8_TALRU</name>
<accession>A0A7H8QXX8</accession>
<protein>
    <submittedName>
        <fullName evidence="2">Uncharacterized protein</fullName>
    </submittedName>
</protein>
<proteinExistence type="predicted"/>
<dbReference type="AlphaFoldDB" id="A0A7H8QXX8"/>
<sequence length="90" mass="10516">MRQPAEDISLTFGQHKRTREQGGQAQGRQQRDRLFGGEEEETNDGPTHKRYINNTRGWVHTPHALVPVTTAPELIYTSYKNLREEHRRSF</sequence>
<evidence type="ECO:0000256" key="1">
    <source>
        <dbReference type="SAM" id="MobiDB-lite"/>
    </source>
</evidence>
<dbReference type="RefSeq" id="XP_035345162.1">
    <property type="nucleotide sequence ID" value="XM_035489269.1"/>
</dbReference>
<keyword evidence="3" id="KW-1185">Reference proteome</keyword>
<organism evidence="2 3">
    <name type="scientific">Talaromyces rugulosus</name>
    <name type="common">Penicillium rugulosum</name>
    <dbReference type="NCBI Taxonomy" id="121627"/>
    <lineage>
        <taxon>Eukaryota</taxon>
        <taxon>Fungi</taxon>
        <taxon>Dikarya</taxon>
        <taxon>Ascomycota</taxon>
        <taxon>Pezizomycotina</taxon>
        <taxon>Eurotiomycetes</taxon>
        <taxon>Eurotiomycetidae</taxon>
        <taxon>Eurotiales</taxon>
        <taxon>Trichocomaceae</taxon>
        <taxon>Talaromyces</taxon>
        <taxon>Talaromyces sect. Islandici</taxon>
    </lineage>
</organism>
<evidence type="ECO:0000313" key="3">
    <source>
        <dbReference type="Proteomes" id="UP000509510"/>
    </source>
</evidence>
<dbReference type="KEGG" id="trg:TRUGW13939_06112"/>
<dbReference type="EMBL" id="CP055900">
    <property type="protein sequence ID" value="QKX58984.1"/>
    <property type="molecule type" value="Genomic_DNA"/>
</dbReference>
<gene>
    <name evidence="2" type="ORF">TRUGW13939_06112</name>
</gene>
<dbReference type="GeneID" id="55993608"/>